<protein>
    <submittedName>
        <fullName evidence="1">Uncharacterized protein</fullName>
    </submittedName>
</protein>
<organism evidence="1 2">
    <name type="scientific">Stappia indica</name>
    <dbReference type="NCBI Taxonomy" id="538381"/>
    <lineage>
        <taxon>Bacteria</taxon>
        <taxon>Pseudomonadati</taxon>
        <taxon>Pseudomonadota</taxon>
        <taxon>Alphaproteobacteria</taxon>
        <taxon>Hyphomicrobiales</taxon>
        <taxon>Stappiaceae</taxon>
        <taxon>Stappia</taxon>
    </lineage>
</organism>
<reference evidence="1 2" key="1">
    <citation type="submission" date="2019-12" db="EMBL/GenBank/DDBJ databases">
        <title>The genome of Stappia indica PHM037.</title>
        <authorList>
            <person name="Kacar D."/>
            <person name="Galan B."/>
            <person name="Canedo L."/>
            <person name="Rodriguez P."/>
            <person name="de la Calle F."/>
            <person name="Garcia J.L."/>
        </authorList>
    </citation>
    <scope>NUCLEOTIDE SEQUENCE [LARGE SCALE GENOMIC DNA]</scope>
    <source>
        <strain evidence="1 2">PHM037</strain>
    </source>
</reference>
<proteinExistence type="predicted"/>
<name>A0A857C517_9HYPH</name>
<dbReference type="RefSeq" id="WP_158192935.1">
    <property type="nucleotide sequence ID" value="NZ_CP046908.1"/>
</dbReference>
<dbReference type="KEGG" id="siw:GH266_05115"/>
<sequence length="125" mass="13658">MTAHVHYDVEDITRRVHAEVERGCAKALETVADDEARQLVEAQRRIHLAAHIMTREMLALLNEGMDETVIMNAVCVVLSGHVMSLSQGFGPAFQETLARAMLKTATRTNAFDGQVTATPVKGGRA</sequence>
<accession>A0A857C517</accession>
<dbReference type="EMBL" id="CP046908">
    <property type="protein sequence ID" value="QGZ33945.1"/>
    <property type="molecule type" value="Genomic_DNA"/>
</dbReference>
<dbReference type="AlphaFoldDB" id="A0A857C517"/>
<gene>
    <name evidence="1" type="ORF">GH266_05115</name>
</gene>
<evidence type="ECO:0000313" key="1">
    <source>
        <dbReference type="EMBL" id="QGZ33945.1"/>
    </source>
</evidence>
<evidence type="ECO:0000313" key="2">
    <source>
        <dbReference type="Proteomes" id="UP000435648"/>
    </source>
</evidence>
<dbReference type="Proteomes" id="UP000435648">
    <property type="component" value="Chromosome"/>
</dbReference>